<keyword evidence="13" id="KW-0961">Cell wall biogenesis/degradation</keyword>
<dbReference type="InterPro" id="IPR005311">
    <property type="entry name" value="PBP_dimer"/>
</dbReference>
<evidence type="ECO:0000313" key="17">
    <source>
        <dbReference type="EMBL" id="MDH7637857.1"/>
    </source>
</evidence>
<evidence type="ECO:0000256" key="12">
    <source>
        <dbReference type="ARBA" id="ARBA00023136"/>
    </source>
</evidence>
<keyword evidence="10" id="KW-0573">Peptidoglycan synthesis</keyword>
<keyword evidence="6" id="KW-0645">Protease</keyword>
<protein>
    <submittedName>
        <fullName evidence="17">Penicillin-binding protein 2</fullName>
        <ecNumber evidence="17">3.4.16.4</ecNumber>
    </submittedName>
</protein>
<evidence type="ECO:0000259" key="15">
    <source>
        <dbReference type="Pfam" id="PF00905"/>
    </source>
</evidence>
<dbReference type="NCBIfam" id="TIGR03423">
    <property type="entry name" value="pbp2_mrdA"/>
    <property type="match status" value="1"/>
</dbReference>
<feature type="region of interest" description="Disordered" evidence="14">
    <location>
        <begin position="638"/>
        <end position="704"/>
    </location>
</feature>
<evidence type="ECO:0000256" key="14">
    <source>
        <dbReference type="SAM" id="MobiDB-lite"/>
    </source>
</evidence>
<evidence type="ECO:0000256" key="9">
    <source>
        <dbReference type="ARBA" id="ARBA00022960"/>
    </source>
</evidence>
<keyword evidence="12" id="KW-0472">Membrane</keyword>
<dbReference type="InterPro" id="IPR001460">
    <property type="entry name" value="PCN-bd_Tpept"/>
</dbReference>
<dbReference type="SUPFAM" id="SSF56601">
    <property type="entry name" value="beta-lactamase/transpeptidase-like"/>
    <property type="match status" value="1"/>
</dbReference>
<sequence length="704" mass="75953">MKFGNGRRAGRLVTEAHQSFSFSRRALFVGVAQGAVGLTLAGRMAWLTVFEHDKYAALAESNRARSTLIPPRRGWIVDRAGQPIAINRSDFRVDLIPDLLDDPKREIELLQNLLQLAPEDIERLQDNLPKAAGFQPVQVAEDLDYEHFAQVNLRLPDLPGVVPARGFSRYYPTGPAVAHLIGYVGSASAEDYKKDKNPLLITPGFKIGKQGLEKTFDHFLRGQPGAKPSEVTARGKLVRELPARPETPGETLQLTIDAGLQDYIAERMGDQSGSGAVIDCATGDILAMVSMPAYDPNSFSRGISHDEWNMLSDNDHLPLVNKTLQGLYPSGSTIKPLNALAFLEAGVSPDDHVVCTGQYRVGNSYFHCWRHQGHGAIDMHRAVEQSCDVYFYEMSRRVGTTTIAAMLKRLGFGEKFPLPFSSQRYGTVPDPAWKEHKYHKAWTVSDTLNSSIGQGYTLVNPLQIAVAAARIASGKALIPRIVHRHSDMPPQPLGVSDEHLAIVRAAMGAVVGPGGTANSARMQVPGIAMGGKTGSAQVRRISMADRAAGRAVALGTQGEWRLRDHGLFIAFAPVDQPRYAAGFIMEHAGHGTFAAGVARDAFTYLYDKQRALDTLAKMQAGWGGDIATRMAREKADWAAKQAALAQPQGAPPDEGDMGAQANATQPPDSSVATAVAPPDEAPENTQAGTPPRTGASVGNEGSPE</sequence>
<dbReference type="InterPro" id="IPR012338">
    <property type="entry name" value="Beta-lactam/transpept-like"/>
</dbReference>
<keyword evidence="5 17" id="KW-0121">Carboxypeptidase</keyword>
<accession>A0ABT6MY44</accession>
<dbReference type="Gene3D" id="3.90.1310.10">
    <property type="entry name" value="Penicillin-binding protein 2a (Domain 2)"/>
    <property type="match status" value="1"/>
</dbReference>
<dbReference type="Proteomes" id="UP001160625">
    <property type="component" value="Unassembled WGS sequence"/>
</dbReference>
<feature type="domain" description="Penicillin-binding protein transpeptidase" evidence="15">
    <location>
        <begin position="275"/>
        <end position="596"/>
    </location>
</feature>
<gene>
    <name evidence="17" type="primary">mrdA</name>
    <name evidence="17" type="ORF">QGN17_03850</name>
</gene>
<evidence type="ECO:0000313" key="18">
    <source>
        <dbReference type="Proteomes" id="UP001160625"/>
    </source>
</evidence>
<comment type="caution">
    <text evidence="17">The sequence shown here is derived from an EMBL/GenBank/DDBJ whole genome shotgun (WGS) entry which is preliminary data.</text>
</comment>
<dbReference type="RefSeq" id="WP_281043196.1">
    <property type="nucleotide sequence ID" value="NZ_JARYGZ010000001.1"/>
</dbReference>
<dbReference type="PANTHER" id="PTHR30627:SF2">
    <property type="entry name" value="PEPTIDOGLYCAN D,D-TRANSPEPTIDASE MRDA"/>
    <property type="match status" value="1"/>
</dbReference>
<dbReference type="InterPro" id="IPR050515">
    <property type="entry name" value="Beta-lactam/transpept"/>
</dbReference>
<reference evidence="17" key="1">
    <citation type="submission" date="2023-04" db="EMBL/GenBank/DDBJ databases">
        <title>Sphingomonas sp. MAHUQ-71 isolated from rice field.</title>
        <authorList>
            <person name="Huq M.A."/>
        </authorList>
    </citation>
    <scope>NUCLEOTIDE SEQUENCE</scope>
    <source>
        <strain evidence="17">MAHUQ-71</strain>
    </source>
</reference>
<dbReference type="Gene3D" id="3.40.710.10">
    <property type="entry name" value="DD-peptidase/beta-lactamase superfamily"/>
    <property type="match status" value="1"/>
</dbReference>
<evidence type="ECO:0000256" key="4">
    <source>
        <dbReference type="ARBA" id="ARBA00022519"/>
    </source>
</evidence>
<evidence type="ECO:0000256" key="3">
    <source>
        <dbReference type="ARBA" id="ARBA00022475"/>
    </source>
</evidence>
<proteinExistence type="predicted"/>
<name>A0ABT6MY44_9SPHN</name>
<evidence type="ECO:0000256" key="6">
    <source>
        <dbReference type="ARBA" id="ARBA00022670"/>
    </source>
</evidence>
<evidence type="ECO:0000256" key="13">
    <source>
        <dbReference type="ARBA" id="ARBA00023316"/>
    </source>
</evidence>
<evidence type="ECO:0000256" key="5">
    <source>
        <dbReference type="ARBA" id="ARBA00022645"/>
    </source>
</evidence>
<dbReference type="SUPFAM" id="SSF56519">
    <property type="entry name" value="Penicillin binding protein dimerisation domain"/>
    <property type="match status" value="1"/>
</dbReference>
<dbReference type="InterPro" id="IPR017790">
    <property type="entry name" value="Penicillin-binding_protein_2"/>
</dbReference>
<dbReference type="GO" id="GO:0009002">
    <property type="term" value="F:serine-type D-Ala-D-Ala carboxypeptidase activity"/>
    <property type="evidence" value="ECO:0007669"/>
    <property type="project" value="UniProtKB-EC"/>
</dbReference>
<dbReference type="Gene3D" id="3.30.1390.30">
    <property type="entry name" value="Penicillin-binding protein 2a, domain 3"/>
    <property type="match status" value="1"/>
</dbReference>
<keyword evidence="9" id="KW-0133">Cell shape</keyword>
<organism evidence="17 18">
    <name type="scientific">Sphingomonas oryzagri</name>
    <dbReference type="NCBI Taxonomy" id="3042314"/>
    <lineage>
        <taxon>Bacteria</taxon>
        <taxon>Pseudomonadati</taxon>
        <taxon>Pseudomonadota</taxon>
        <taxon>Alphaproteobacteria</taxon>
        <taxon>Sphingomonadales</taxon>
        <taxon>Sphingomonadaceae</taxon>
        <taxon>Sphingomonas</taxon>
    </lineage>
</organism>
<keyword evidence="3" id="KW-1003">Cell membrane</keyword>
<keyword evidence="18" id="KW-1185">Reference proteome</keyword>
<dbReference type="InterPro" id="IPR036138">
    <property type="entry name" value="PBP_dimer_sf"/>
</dbReference>
<evidence type="ECO:0000256" key="7">
    <source>
        <dbReference type="ARBA" id="ARBA00022692"/>
    </source>
</evidence>
<evidence type="ECO:0000256" key="11">
    <source>
        <dbReference type="ARBA" id="ARBA00022989"/>
    </source>
</evidence>
<dbReference type="PANTHER" id="PTHR30627">
    <property type="entry name" value="PEPTIDOGLYCAN D,D-TRANSPEPTIDASE"/>
    <property type="match status" value="1"/>
</dbReference>
<evidence type="ECO:0000259" key="16">
    <source>
        <dbReference type="Pfam" id="PF03717"/>
    </source>
</evidence>
<feature type="compositionally biased region" description="Polar residues" evidence="14">
    <location>
        <begin position="661"/>
        <end position="672"/>
    </location>
</feature>
<dbReference type="Pfam" id="PF03717">
    <property type="entry name" value="PBP_dimer"/>
    <property type="match status" value="1"/>
</dbReference>
<comment type="subcellular location">
    <subcellularLocation>
        <location evidence="2">Cell membrane</location>
    </subcellularLocation>
    <subcellularLocation>
        <location evidence="1">Membrane</location>
        <topology evidence="1">Single-pass membrane protein</topology>
    </subcellularLocation>
</comment>
<evidence type="ECO:0000256" key="1">
    <source>
        <dbReference type="ARBA" id="ARBA00004167"/>
    </source>
</evidence>
<keyword evidence="8 17" id="KW-0378">Hydrolase</keyword>
<dbReference type="EC" id="3.4.16.4" evidence="17"/>
<evidence type="ECO:0000256" key="2">
    <source>
        <dbReference type="ARBA" id="ARBA00004236"/>
    </source>
</evidence>
<evidence type="ECO:0000256" key="8">
    <source>
        <dbReference type="ARBA" id="ARBA00022801"/>
    </source>
</evidence>
<feature type="domain" description="Penicillin-binding protein dimerisation" evidence="16">
    <location>
        <begin position="69"/>
        <end position="241"/>
    </location>
</feature>
<keyword evidence="11" id="KW-1133">Transmembrane helix</keyword>
<keyword evidence="4" id="KW-0997">Cell inner membrane</keyword>
<evidence type="ECO:0000256" key="10">
    <source>
        <dbReference type="ARBA" id="ARBA00022984"/>
    </source>
</evidence>
<dbReference type="EMBL" id="JARYGZ010000001">
    <property type="protein sequence ID" value="MDH7637857.1"/>
    <property type="molecule type" value="Genomic_DNA"/>
</dbReference>
<dbReference type="Pfam" id="PF00905">
    <property type="entry name" value="Transpeptidase"/>
    <property type="match status" value="1"/>
</dbReference>
<feature type="compositionally biased region" description="Low complexity" evidence="14">
    <location>
        <begin position="638"/>
        <end position="652"/>
    </location>
</feature>
<keyword evidence="7" id="KW-0812">Transmembrane</keyword>